<evidence type="ECO:0000256" key="8">
    <source>
        <dbReference type="SAM" id="Phobius"/>
    </source>
</evidence>
<dbReference type="PATRIC" id="fig|270351.10.peg.1824"/>
<dbReference type="STRING" id="270351.Maq22A_c09505"/>
<evidence type="ECO:0000256" key="7">
    <source>
        <dbReference type="ARBA" id="ARBA00023169"/>
    </source>
</evidence>
<keyword evidence="3 10" id="KW-0808">Transferase</keyword>
<feature type="transmembrane region" description="Helical" evidence="8">
    <location>
        <begin position="338"/>
        <end position="359"/>
    </location>
</feature>
<proteinExistence type="inferred from homology"/>
<feature type="domain" description="Bacterial sugar transferase" evidence="9">
    <location>
        <begin position="333"/>
        <end position="513"/>
    </location>
</feature>
<evidence type="ECO:0000256" key="4">
    <source>
        <dbReference type="ARBA" id="ARBA00022692"/>
    </source>
</evidence>
<evidence type="ECO:0000313" key="11">
    <source>
        <dbReference type="Proteomes" id="UP000061432"/>
    </source>
</evidence>
<accession>A0A0C6FJA2</accession>
<reference evidence="10 11" key="1">
    <citation type="journal article" date="2015" name="Genome Announc.">
        <title>Complete Genome Sequence of Methylobacterium aquaticum Strain 22A, Isolated from Racomitrium japonicum Moss.</title>
        <authorList>
            <person name="Tani A."/>
            <person name="Ogura Y."/>
            <person name="Hayashi T."/>
            <person name="Kimbara K."/>
        </authorList>
    </citation>
    <scope>NUCLEOTIDE SEQUENCE [LARGE SCALE GENOMIC DNA]</scope>
    <source>
        <strain evidence="10 11">MA-22A</strain>
    </source>
</reference>
<sequence>MCDNGTLPPGPFRGGTDAVTGHLAMRHERFPEDGGANLASSEARAVWNALLPRRGRAALRLAIAAAAALAELAAVAITGLACEITYHLVTYERQPELGPSLAVGLFLGLFVVLPNVARGEYSIENYLARAPHFRRVVSLWLAAWAVVLVLGFLSKTTGDHSRAAALATFLTGLPALVATRLVTVGLVRRLITPRSDSARRIHLIGYEEDVASFYATHDTAALGLRVIGVSTLRNAPEGGDQEARRTQLAEDLDLSVSVVRFLRPDDVFVLVPWAEVEDLEACVDAFLRVPVALHLRPGRVMDRFSDVRVGRVGLLTGINVGRAPLSPVEIAAKRTFDVVVGSLALVALSPLLLLIAILIRLDSRGPSLFRQKRYGFNQEAFWVFKFRSMRTDAGSAFRQATRDDDRITRIGRILRRTNLDELPQLLNVIRGDMSLVGPRPHAVAHDRSFERRIALYARRHNVRPGITGWAQVNGLRGETLTDADMQRRVEHDLFYIDNWSLWFDLRILVMTVVARSAFRNAY</sequence>
<dbReference type="Proteomes" id="UP000061432">
    <property type="component" value="Chromosome"/>
</dbReference>
<evidence type="ECO:0000256" key="2">
    <source>
        <dbReference type="ARBA" id="ARBA00006464"/>
    </source>
</evidence>
<gene>
    <name evidence="10" type="primary">wcaJ</name>
    <name evidence="10" type="ORF">Maq22A_c09505</name>
</gene>
<organism evidence="10 11">
    <name type="scientific">Methylobacterium aquaticum</name>
    <dbReference type="NCBI Taxonomy" id="270351"/>
    <lineage>
        <taxon>Bacteria</taxon>
        <taxon>Pseudomonadati</taxon>
        <taxon>Pseudomonadota</taxon>
        <taxon>Alphaproteobacteria</taxon>
        <taxon>Hyphomicrobiales</taxon>
        <taxon>Methylobacteriaceae</taxon>
        <taxon>Methylobacterium</taxon>
    </lineage>
</organism>
<evidence type="ECO:0000256" key="6">
    <source>
        <dbReference type="ARBA" id="ARBA00023136"/>
    </source>
</evidence>
<name>A0A0C6FJA2_9HYPH</name>
<comment type="similarity">
    <text evidence="2">Belongs to the bacterial sugar transferase family.</text>
</comment>
<dbReference type="PANTHER" id="PTHR30576:SF21">
    <property type="entry name" value="UDP-GLUCOSE:UNDECAPRENYL-PHOSPHATE GLUCOSE-1-PHOSPHATE TRANSFERASE"/>
    <property type="match status" value="1"/>
</dbReference>
<dbReference type="Pfam" id="PF02397">
    <property type="entry name" value="Bac_transf"/>
    <property type="match status" value="1"/>
</dbReference>
<evidence type="ECO:0000256" key="5">
    <source>
        <dbReference type="ARBA" id="ARBA00022989"/>
    </source>
</evidence>
<dbReference type="InterPro" id="IPR017475">
    <property type="entry name" value="EPS_sugar_tfrase"/>
</dbReference>
<protein>
    <submittedName>
        <fullName evidence="10">Exopolysaccharide biosynthesis polyprenylglycosylphosphotransferase</fullName>
    </submittedName>
</protein>
<dbReference type="GO" id="GO:0016020">
    <property type="term" value="C:membrane"/>
    <property type="evidence" value="ECO:0007669"/>
    <property type="project" value="UniProtKB-SubCell"/>
</dbReference>
<evidence type="ECO:0000313" key="10">
    <source>
        <dbReference type="EMBL" id="BAQ45194.1"/>
    </source>
</evidence>
<feature type="transmembrane region" description="Helical" evidence="8">
    <location>
        <begin position="57"/>
        <end position="77"/>
    </location>
</feature>
<dbReference type="KEGG" id="maqu:Maq22A_c09505"/>
<keyword evidence="7" id="KW-0270">Exopolysaccharide synthesis</keyword>
<dbReference type="GO" id="GO:0009242">
    <property type="term" value="P:colanic acid biosynthetic process"/>
    <property type="evidence" value="ECO:0007669"/>
    <property type="project" value="TreeGrafter"/>
</dbReference>
<dbReference type="PANTHER" id="PTHR30576">
    <property type="entry name" value="COLANIC BIOSYNTHESIS UDP-GLUCOSE LIPID CARRIER TRANSFERASE"/>
    <property type="match status" value="1"/>
</dbReference>
<feature type="transmembrane region" description="Helical" evidence="8">
    <location>
        <begin position="165"/>
        <end position="187"/>
    </location>
</feature>
<dbReference type="InterPro" id="IPR003362">
    <property type="entry name" value="Bact_transf"/>
</dbReference>
<dbReference type="Pfam" id="PF13727">
    <property type="entry name" value="CoA_binding_3"/>
    <property type="match status" value="1"/>
</dbReference>
<evidence type="ECO:0000256" key="1">
    <source>
        <dbReference type="ARBA" id="ARBA00004141"/>
    </source>
</evidence>
<feature type="transmembrane region" description="Helical" evidence="8">
    <location>
        <begin position="136"/>
        <end position="153"/>
    </location>
</feature>
<keyword evidence="6 8" id="KW-0472">Membrane</keyword>
<dbReference type="NCBIfam" id="TIGR03023">
    <property type="entry name" value="WcaJ_sugtrans"/>
    <property type="match status" value="1"/>
</dbReference>
<dbReference type="InterPro" id="IPR017473">
    <property type="entry name" value="Undecaprenyl-P_gluc_Ptfrase"/>
</dbReference>
<dbReference type="EMBL" id="AP014704">
    <property type="protein sequence ID" value="BAQ45194.1"/>
    <property type="molecule type" value="Genomic_DNA"/>
</dbReference>
<feature type="transmembrane region" description="Helical" evidence="8">
    <location>
        <begin position="97"/>
        <end position="116"/>
    </location>
</feature>
<comment type="subcellular location">
    <subcellularLocation>
        <location evidence="1">Membrane</location>
        <topology evidence="1">Multi-pass membrane protein</topology>
    </subcellularLocation>
</comment>
<dbReference type="AlphaFoldDB" id="A0A0C6FJA2"/>
<dbReference type="NCBIfam" id="TIGR03025">
    <property type="entry name" value="EPS_sugtrans"/>
    <property type="match status" value="1"/>
</dbReference>
<dbReference type="GO" id="GO:0000271">
    <property type="term" value="P:polysaccharide biosynthetic process"/>
    <property type="evidence" value="ECO:0007669"/>
    <property type="project" value="UniProtKB-KW"/>
</dbReference>
<dbReference type="GO" id="GO:0089702">
    <property type="term" value="F:undecaprenyl-phosphate glucose phosphotransferase activity"/>
    <property type="evidence" value="ECO:0007669"/>
    <property type="project" value="TreeGrafter"/>
</dbReference>
<keyword evidence="5 8" id="KW-1133">Transmembrane helix</keyword>
<evidence type="ECO:0000256" key="3">
    <source>
        <dbReference type="ARBA" id="ARBA00022679"/>
    </source>
</evidence>
<reference evidence="11" key="2">
    <citation type="submission" date="2015-01" db="EMBL/GenBank/DDBJ databases">
        <title>Complete genome sequence of Methylobacterium aquaticum strain 22A.</title>
        <authorList>
            <person name="Tani A."/>
            <person name="Ogura Y."/>
            <person name="Hayashi T."/>
        </authorList>
    </citation>
    <scope>NUCLEOTIDE SEQUENCE [LARGE SCALE GENOMIC DNA]</scope>
    <source>
        <strain evidence="11">MA-22A</strain>
    </source>
</reference>
<keyword evidence="4 8" id="KW-0812">Transmembrane</keyword>
<evidence type="ECO:0000259" key="9">
    <source>
        <dbReference type="Pfam" id="PF02397"/>
    </source>
</evidence>